<accession>A0A453Q2B8</accession>
<comment type="similarity">
    <text evidence="1">Belongs to the protein kinase superfamily. ADCK protein kinase family.</text>
</comment>
<dbReference type="PANTHER" id="PTHR10566">
    <property type="entry name" value="CHAPERONE-ACTIVITY OF BC1 COMPLEX CABC1 -RELATED"/>
    <property type="match status" value="1"/>
</dbReference>
<sequence length="176" mass="19572">SKEIKRVRKQMEEDEQLASLMRGLRGQNLRDDQFADKDVTMRLVEVTNTEGLPLVYSPEIISAYWGKRPGAVATRAVQLLSVAGGFISHIISDLITDKIKEVVSPIHSFMQHPCCYSSSEPVKPSADRRTFSFAQNEVTRAIELREIVTSLGPAYIKLGQALSIRPDILSPAAMTE</sequence>
<evidence type="ECO:0008006" key="4">
    <source>
        <dbReference type="Google" id="ProtNLM"/>
    </source>
</evidence>
<dbReference type="Gramene" id="AET6Gv20949100.12">
    <property type="protein sequence ID" value="AET6Gv20949100.12"/>
    <property type="gene ID" value="AET6Gv20949100"/>
</dbReference>
<dbReference type="InterPro" id="IPR050154">
    <property type="entry name" value="UbiB_kinase"/>
</dbReference>
<evidence type="ECO:0000256" key="1">
    <source>
        <dbReference type="ARBA" id="ARBA00009670"/>
    </source>
</evidence>
<protein>
    <recommendedName>
        <fullName evidence="4">ABC1 atypical kinase-like domain-containing protein</fullName>
    </recommendedName>
</protein>
<dbReference type="AlphaFoldDB" id="A0A453Q2B8"/>
<evidence type="ECO:0000313" key="2">
    <source>
        <dbReference type="EnsemblPlants" id="AET6Gv20949100.12"/>
    </source>
</evidence>
<dbReference type="EnsemblPlants" id="AET6Gv20949100.12">
    <property type="protein sequence ID" value="AET6Gv20949100.12"/>
    <property type="gene ID" value="AET6Gv20949100"/>
</dbReference>
<organism evidence="2 3">
    <name type="scientific">Aegilops tauschii subsp. strangulata</name>
    <name type="common">Goatgrass</name>
    <dbReference type="NCBI Taxonomy" id="200361"/>
    <lineage>
        <taxon>Eukaryota</taxon>
        <taxon>Viridiplantae</taxon>
        <taxon>Streptophyta</taxon>
        <taxon>Embryophyta</taxon>
        <taxon>Tracheophyta</taxon>
        <taxon>Spermatophyta</taxon>
        <taxon>Magnoliopsida</taxon>
        <taxon>Liliopsida</taxon>
        <taxon>Poales</taxon>
        <taxon>Poaceae</taxon>
        <taxon>BOP clade</taxon>
        <taxon>Pooideae</taxon>
        <taxon>Triticodae</taxon>
        <taxon>Triticeae</taxon>
        <taxon>Triticinae</taxon>
        <taxon>Aegilops</taxon>
    </lineage>
</organism>
<reference evidence="2" key="4">
    <citation type="submission" date="2019-03" db="UniProtKB">
        <authorList>
            <consortium name="EnsemblPlants"/>
        </authorList>
    </citation>
    <scope>IDENTIFICATION</scope>
</reference>
<keyword evidence="3" id="KW-1185">Reference proteome</keyword>
<dbReference type="Proteomes" id="UP000015105">
    <property type="component" value="Chromosome 6D"/>
</dbReference>
<dbReference type="PANTHER" id="PTHR10566:SF117">
    <property type="entry name" value="UNUSUAL PROTEIN KINASE-RELATED"/>
    <property type="match status" value="1"/>
</dbReference>
<name>A0A453Q2B8_AEGTS</name>
<dbReference type="GO" id="GO:0009507">
    <property type="term" value="C:chloroplast"/>
    <property type="evidence" value="ECO:0007669"/>
    <property type="project" value="TreeGrafter"/>
</dbReference>
<reference evidence="3" key="2">
    <citation type="journal article" date="2017" name="Nat. Plants">
        <title>The Aegilops tauschii genome reveals multiple impacts of transposons.</title>
        <authorList>
            <person name="Zhao G."/>
            <person name="Zou C."/>
            <person name="Li K."/>
            <person name="Wang K."/>
            <person name="Li T."/>
            <person name="Gao L."/>
            <person name="Zhang X."/>
            <person name="Wang H."/>
            <person name="Yang Z."/>
            <person name="Liu X."/>
            <person name="Jiang W."/>
            <person name="Mao L."/>
            <person name="Kong X."/>
            <person name="Jiao Y."/>
            <person name="Jia J."/>
        </authorList>
    </citation>
    <scope>NUCLEOTIDE SEQUENCE [LARGE SCALE GENOMIC DNA]</scope>
    <source>
        <strain evidence="3">cv. AL8/78</strain>
    </source>
</reference>
<proteinExistence type="inferred from homology"/>
<reference evidence="3" key="1">
    <citation type="journal article" date="2014" name="Science">
        <title>Ancient hybridizations among the ancestral genomes of bread wheat.</title>
        <authorList>
            <consortium name="International Wheat Genome Sequencing Consortium,"/>
            <person name="Marcussen T."/>
            <person name="Sandve S.R."/>
            <person name="Heier L."/>
            <person name="Spannagl M."/>
            <person name="Pfeifer M."/>
            <person name="Jakobsen K.S."/>
            <person name="Wulff B.B."/>
            <person name="Steuernagel B."/>
            <person name="Mayer K.F."/>
            <person name="Olsen O.A."/>
        </authorList>
    </citation>
    <scope>NUCLEOTIDE SEQUENCE [LARGE SCALE GENOMIC DNA]</scope>
    <source>
        <strain evidence="3">cv. AL8/78</strain>
    </source>
</reference>
<reference evidence="2" key="5">
    <citation type="journal article" date="2021" name="G3 (Bethesda)">
        <title>Aegilops tauschii genome assembly Aet v5.0 features greater sequence contiguity and improved annotation.</title>
        <authorList>
            <person name="Wang L."/>
            <person name="Zhu T."/>
            <person name="Rodriguez J.C."/>
            <person name="Deal K.R."/>
            <person name="Dubcovsky J."/>
            <person name="McGuire P.E."/>
            <person name="Lux T."/>
            <person name="Spannagl M."/>
            <person name="Mayer K.F.X."/>
            <person name="Baldrich P."/>
            <person name="Meyers B.C."/>
            <person name="Huo N."/>
            <person name="Gu Y.Q."/>
            <person name="Zhou H."/>
            <person name="Devos K.M."/>
            <person name="Bennetzen J.L."/>
            <person name="Unver T."/>
            <person name="Budak H."/>
            <person name="Gulick P.J."/>
            <person name="Galiba G."/>
            <person name="Kalapos B."/>
            <person name="Nelson D.R."/>
            <person name="Li P."/>
            <person name="You F.M."/>
            <person name="Luo M.C."/>
            <person name="Dvorak J."/>
        </authorList>
    </citation>
    <scope>NUCLEOTIDE SEQUENCE [LARGE SCALE GENOMIC DNA]</scope>
    <source>
        <strain evidence="2">cv. AL8/78</strain>
    </source>
</reference>
<reference evidence="2" key="3">
    <citation type="journal article" date="2017" name="Nature">
        <title>Genome sequence of the progenitor of the wheat D genome Aegilops tauschii.</title>
        <authorList>
            <person name="Luo M.C."/>
            <person name="Gu Y.Q."/>
            <person name="Puiu D."/>
            <person name="Wang H."/>
            <person name="Twardziok S.O."/>
            <person name="Deal K.R."/>
            <person name="Huo N."/>
            <person name="Zhu T."/>
            <person name="Wang L."/>
            <person name="Wang Y."/>
            <person name="McGuire P.E."/>
            <person name="Liu S."/>
            <person name="Long H."/>
            <person name="Ramasamy R.K."/>
            <person name="Rodriguez J.C."/>
            <person name="Van S.L."/>
            <person name="Yuan L."/>
            <person name="Wang Z."/>
            <person name="Xia Z."/>
            <person name="Xiao L."/>
            <person name="Anderson O.D."/>
            <person name="Ouyang S."/>
            <person name="Liang Y."/>
            <person name="Zimin A.V."/>
            <person name="Pertea G."/>
            <person name="Qi P."/>
            <person name="Bennetzen J.L."/>
            <person name="Dai X."/>
            <person name="Dawson M.W."/>
            <person name="Muller H.G."/>
            <person name="Kugler K."/>
            <person name="Rivarola-Duarte L."/>
            <person name="Spannagl M."/>
            <person name="Mayer K.F.X."/>
            <person name="Lu F.H."/>
            <person name="Bevan M.W."/>
            <person name="Leroy P."/>
            <person name="Li P."/>
            <person name="You F.M."/>
            <person name="Sun Q."/>
            <person name="Liu Z."/>
            <person name="Lyons E."/>
            <person name="Wicker T."/>
            <person name="Salzberg S.L."/>
            <person name="Devos K.M."/>
            <person name="Dvorak J."/>
        </authorList>
    </citation>
    <scope>NUCLEOTIDE SEQUENCE [LARGE SCALE GENOMIC DNA]</scope>
    <source>
        <strain evidence="2">cv. AL8/78</strain>
    </source>
</reference>
<evidence type="ECO:0000313" key="3">
    <source>
        <dbReference type="Proteomes" id="UP000015105"/>
    </source>
</evidence>